<dbReference type="GO" id="GO:0004497">
    <property type="term" value="F:monooxygenase activity"/>
    <property type="evidence" value="ECO:0007669"/>
    <property type="project" value="UniProtKB-KW"/>
</dbReference>
<evidence type="ECO:0000259" key="1">
    <source>
        <dbReference type="PROSITE" id="PS51725"/>
    </source>
</evidence>
<dbReference type="PROSITE" id="PS51725">
    <property type="entry name" value="ABM"/>
    <property type="match status" value="1"/>
</dbReference>
<evidence type="ECO:0000313" key="3">
    <source>
        <dbReference type="Proteomes" id="UP000322139"/>
    </source>
</evidence>
<name>A0A5D4QY37_9BACI</name>
<evidence type="ECO:0000313" key="2">
    <source>
        <dbReference type="EMBL" id="TYS44095.1"/>
    </source>
</evidence>
<accession>A0A5D4QY37</accession>
<protein>
    <submittedName>
        <fullName evidence="2">Antibiotic biosynthesis monooxygenase</fullName>
    </submittedName>
</protein>
<dbReference type="InterPro" id="IPR011008">
    <property type="entry name" value="Dimeric_a/b-barrel"/>
</dbReference>
<feature type="domain" description="ABM" evidence="1">
    <location>
        <begin position="66"/>
        <end position="155"/>
    </location>
</feature>
<reference evidence="2 3" key="1">
    <citation type="submission" date="2019-08" db="EMBL/GenBank/DDBJ databases">
        <title>Bacillus genomes from the desert of Cuatro Cienegas, Coahuila.</title>
        <authorList>
            <person name="Olmedo-Alvarez G."/>
        </authorList>
    </citation>
    <scope>NUCLEOTIDE SEQUENCE [LARGE SCALE GENOMIC DNA]</scope>
    <source>
        <strain evidence="2 3">CH446_14T</strain>
    </source>
</reference>
<dbReference type="SUPFAM" id="SSF54909">
    <property type="entry name" value="Dimeric alpha+beta barrel"/>
    <property type="match status" value="1"/>
</dbReference>
<sequence>MKIYMTNGTFDFLKTVQDKNSAEKMVLMQDADNSLLLHETGGKTLFNEPRSYEVLDSTGSLESRGFIVMNNIPVTEEGRPLFEYRFKNRAGAVENEPGFISIRVLRPLSSDTYVILTQWESEKDFKNWQDSKAYEKAHEKRGTDQGIDVQRPNIFARPSFVTTYYIPEAD</sequence>
<dbReference type="InterPro" id="IPR050404">
    <property type="entry name" value="Heme-degrading_MO"/>
</dbReference>
<proteinExistence type="predicted"/>
<comment type="caution">
    <text evidence="2">The sequence shown here is derived from an EMBL/GenBank/DDBJ whole genome shotgun (WGS) entry which is preliminary data.</text>
</comment>
<keyword evidence="2" id="KW-0560">Oxidoreductase</keyword>
<keyword evidence="2" id="KW-0503">Monooxygenase</keyword>
<dbReference type="PANTHER" id="PTHR34474">
    <property type="entry name" value="SIGNAL TRANSDUCTION PROTEIN TRAP"/>
    <property type="match status" value="1"/>
</dbReference>
<gene>
    <name evidence="2" type="ORF">FZD51_21355</name>
</gene>
<dbReference type="Proteomes" id="UP000322139">
    <property type="component" value="Unassembled WGS sequence"/>
</dbReference>
<dbReference type="InterPro" id="IPR007138">
    <property type="entry name" value="ABM_dom"/>
</dbReference>
<dbReference type="EMBL" id="VTER01000013">
    <property type="protein sequence ID" value="TYS44095.1"/>
    <property type="molecule type" value="Genomic_DNA"/>
</dbReference>
<dbReference type="Pfam" id="PF03992">
    <property type="entry name" value="ABM"/>
    <property type="match status" value="1"/>
</dbReference>
<dbReference type="AlphaFoldDB" id="A0A5D4QY37"/>
<dbReference type="RefSeq" id="WP_148976596.1">
    <property type="nucleotide sequence ID" value="NZ_JBNIKT010000019.1"/>
</dbReference>
<dbReference type="PANTHER" id="PTHR34474:SF2">
    <property type="entry name" value="SIGNAL TRANSDUCTION PROTEIN TRAP"/>
    <property type="match status" value="1"/>
</dbReference>
<organism evidence="2 3">
    <name type="scientific">Bacillus infantis</name>
    <dbReference type="NCBI Taxonomy" id="324767"/>
    <lineage>
        <taxon>Bacteria</taxon>
        <taxon>Bacillati</taxon>
        <taxon>Bacillota</taxon>
        <taxon>Bacilli</taxon>
        <taxon>Bacillales</taxon>
        <taxon>Bacillaceae</taxon>
        <taxon>Bacillus</taxon>
    </lineage>
</organism>
<dbReference type="Gene3D" id="3.30.70.100">
    <property type="match status" value="1"/>
</dbReference>